<evidence type="ECO:0000313" key="3">
    <source>
        <dbReference type="Proteomes" id="UP000807769"/>
    </source>
</evidence>
<comment type="caution">
    <text evidence="2">The sequence shown here is derived from an EMBL/GenBank/DDBJ whole genome shotgun (WGS) entry which is preliminary data.</text>
</comment>
<dbReference type="RefSeq" id="XP_041185179.1">
    <property type="nucleotide sequence ID" value="XM_041332116.1"/>
</dbReference>
<proteinExistence type="predicted"/>
<dbReference type="AlphaFoldDB" id="A0A9P7AT71"/>
<dbReference type="Proteomes" id="UP000807769">
    <property type="component" value="Unassembled WGS sequence"/>
</dbReference>
<protein>
    <submittedName>
        <fullName evidence="2">Uncharacterized protein</fullName>
    </submittedName>
</protein>
<evidence type="ECO:0000256" key="1">
    <source>
        <dbReference type="SAM" id="Phobius"/>
    </source>
</evidence>
<feature type="non-terminal residue" evidence="2">
    <location>
        <position position="1"/>
    </location>
</feature>
<gene>
    <name evidence="2" type="ORF">BJ212DRAFT_1291627</name>
</gene>
<name>A0A9P7AT71_9AGAM</name>
<evidence type="ECO:0000313" key="2">
    <source>
        <dbReference type="EMBL" id="KAG1794970.1"/>
    </source>
</evidence>
<keyword evidence="1" id="KW-0812">Transmembrane</keyword>
<keyword evidence="1" id="KW-1133">Transmembrane helix</keyword>
<accession>A0A9P7AT71</accession>
<sequence length="67" mass="7488">QEYLDFVFCFAGVTTINALIISALNCFVENVFMYDMGIWAALQALFDQDKHALNNTLSCCCTQNIGL</sequence>
<dbReference type="EMBL" id="JABBWG010000347">
    <property type="protein sequence ID" value="KAG1794970.1"/>
    <property type="molecule type" value="Genomic_DNA"/>
</dbReference>
<feature type="transmembrane region" description="Helical" evidence="1">
    <location>
        <begin position="6"/>
        <end position="28"/>
    </location>
</feature>
<dbReference type="GeneID" id="64626133"/>
<keyword evidence="3" id="KW-1185">Reference proteome</keyword>
<organism evidence="2 3">
    <name type="scientific">Suillus subaureus</name>
    <dbReference type="NCBI Taxonomy" id="48587"/>
    <lineage>
        <taxon>Eukaryota</taxon>
        <taxon>Fungi</taxon>
        <taxon>Dikarya</taxon>
        <taxon>Basidiomycota</taxon>
        <taxon>Agaricomycotina</taxon>
        <taxon>Agaricomycetes</taxon>
        <taxon>Agaricomycetidae</taxon>
        <taxon>Boletales</taxon>
        <taxon>Suillineae</taxon>
        <taxon>Suillaceae</taxon>
        <taxon>Suillus</taxon>
    </lineage>
</organism>
<reference evidence="2" key="1">
    <citation type="journal article" date="2020" name="New Phytol.">
        <title>Comparative genomics reveals dynamic genome evolution in host specialist ectomycorrhizal fungi.</title>
        <authorList>
            <person name="Lofgren L.A."/>
            <person name="Nguyen N.H."/>
            <person name="Vilgalys R."/>
            <person name="Ruytinx J."/>
            <person name="Liao H.L."/>
            <person name="Branco S."/>
            <person name="Kuo A."/>
            <person name="LaButti K."/>
            <person name="Lipzen A."/>
            <person name="Andreopoulos W."/>
            <person name="Pangilinan J."/>
            <person name="Riley R."/>
            <person name="Hundley H."/>
            <person name="Na H."/>
            <person name="Barry K."/>
            <person name="Grigoriev I.V."/>
            <person name="Stajich J.E."/>
            <person name="Kennedy P.G."/>
        </authorList>
    </citation>
    <scope>NUCLEOTIDE SEQUENCE</scope>
    <source>
        <strain evidence="2">MN1</strain>
    </source>
</reference>
<keyword evidence="1" id="KW-0472">Membrane</keyword>
<dbReference type="OrthoDB" id="2620490at2759"/>